<evidence type="ECO:0000313" key="1">
    <source>
        <dbReference type="EMBL" id="OGM28943.1"/>
    </source>
</evidence>
<accession>A0A1F7YNT4</accession>
<dbReference type="SUPFAM" id="SSF159779">
    <property type="entry name" value="CdCA1 repeat-like"/>
    <property type="match status" value="1"/>
</dbReference>
<dbReference type="STRING" id="1802500.A2801_01095"/>
<gene>
    <name evidence="1" type="ORF">A2801_01095</name>
</gene>
<dbReference type="EMBL" id="MGGM01000022">
    <property type="protein sequence ID" value="OGM28943.1"/>
    <property type="molecule type" value="Genomic_DNA"/>
</dbReference>
<reference evidence="1 2" key="1">
    <citation type="journal article" date="2016" name="Nat. Commun.">
        <title>Thousands of microbial genomes shed light on interconnected biogeochemical processes in an aquifer system.</title>
        <authorList>
            <person name="Anantharaman K."/>
            <person name="Brown C.T."/>
            <person name="Hug L.A."/>
            <person name="Sharon I."/>
            <person name="Castelle C.J."/>
            <person name="Probst A.J."/>
            <person name="Thomas B.C."/>
            <person name="Singh A."/>
            <person name="Wilkins M.J."/>
            <person name="Karaoz U."/>
            <person name="Brodie E.L."/>
            <person name="Williams K.H."/>
            <person name="Hubbard S.S."/>
            <person name="Banfield J.F."/>
        </authorList>
    </citation>
    <scope>NUCLEOTIDE SEQUENCE [LARGE SCALE GENOMIC DNA]</scope>
</reference>
<dbReference type="Pfam" id="PF18484">
    <property type="entry name" value="CDCA"/>
    <property type="match status" value="1"/>
</dbReference>
<dbReference type="AlphaFoldDB" id="A0A1F7YNT4"/>
<dbReference type="InterPro" id="IPR040931">
    <property type="entry name" value="CDCA"/>
</dbReference>
<protein>
    <submittedName>
        <fullName evidence="1">Uncharacterized protein</fullName>
    </submittedName>
</protein>
<proteinExistence type="predicted"/>
<sequence length="262" mass="28785">MENTVENNEKPPDFKEILLSGVEPAWCVDGRCDNTIENGPQMLGGSLHSVVLSAIATNSVFDQEYVDKNLLELHQNGFRLGVHRGSHKHPEDGTCDCGFADKLPAIIQKAKDQRVEITRRLMDVYRENGEAIGLSESEFSQVIENAYKSIEEFDLENIQVKGEKLVSIGEGNGAVAENLEGDHGETVCFVNLKENTTLDTIGMNEQGTQAFNLDLWMAMKQSESLGVSKDLAMGGSLILYQATEMVLVEDNGKTALPVVVRP</sequence>
<evidence type="ECO:0000313" key="2">
    <source>
        <dbReference type="Proteomes" id="UP000177263"/>
    </source>
</evidence>
<organism evidence="1 2">
    <name type="scientific">Candidatus Woesebacteria bacterium RIFCSPHIGHO2_01_FULL_41_10</name>
    <dbReference type="NCBI Taxonomy" id="1802500"/>
    <lineage>
        <taxon>Bacteria</taxon>
        <taxon>Candidatus Woeseibacteriota</taxon>
    </lineage>
</organism>
<dbReference type="Proteomes" id="UP000177263">
    <property type="component" value="Unassembled WGS sequence"/>
</dbReference>
<comment type="caution">
    <text evidence="1">The sequence shown here is derived from an EMBL/GenBank/DDBJ whole genome shotgun (WGS) entry which is preliminary data.</text>
</comment>
<name>A0A1F7YNT4_9BACT</name>